<dbReference type="Proteomes" id="UP001157961">
    <property type="component" value="Unassembled WGS sequence"/>
</dbReference>
<reference evidence="2 3" key="1">
    <citation type="submission" date="2017-05" db="EMBL/GenBank/DDBJ databases">
        <authorList>
            <person name="Varghese N."/>
            <person name="Submissions S."/>
        </authorList>
    </citation>
    <scope>NUCLEOTIDE SEQUENCE [LARGE SCALE GENOMIC DNA]</scope>
    <source>
        <strain evidence="2 3">DSM 29734</strain>
    </source>
</reference>
<keyword evidence="3" id="KW-1185">Reference proteome</keyword>
<dbReference type="Gene3D" id="1.10.640.10">
    <property type="entry name" value="Haem peroxidase domain superfamily, animal type"/>
    <property type="match status" value="1"/>
</dbReference>
<dbReference type="RefSeq" id="WP_283425244.1">
    <property type="nucleotide sequence ID" value="NZ_FXTY01000002.1"/>
</dbReference>
<name>A0ABY1NMN8_9RHOB</name>
<evidence type="ECO:0008006" key="4">
    <source>
        <dbReference type="Google" id="ProtNLM"/>
    </source>
</evidence>
<proteinExistence type="predicted"/>
<gene>
    <name evidence="2" type="ORF">SAMN06265373_102509</name>
</gene>
<dbReference type="InterPro" id="IPR037120">
    <property type="entry name" value="Haem_peroxidase_sf_animal"/>
</dbReference>
<organism evidence="2 3">
    <name type="scientific">Shimia sagamensis</name>
    <dbReference type="NCBI Taxonomy" id="1566352"/>
    <lineage>
        <taxon>Bacteria</taxon>
        <taxon>Pseudomonadati</taxon>
        <taxon>Pseudomonadota</taxon>
        <taxon>Alphaproteobacteria</taxon>
        <taxon>Rhodobacterales</taxon>
        <taxon>Roseobacteraceae</taxon>
    </lineage>
</organism>
<accession>A0ABY1NMN8</accession>
<dbReference type="SUPFAM" id="SSF48113">
    <property type="entry name" value="Heme-dependent peroxidases"/>
    <property type="match status" value="1"/>
</dbReference>
<sequence length="525" mass="56313">MSHRDLEIDDVFAATGDTSQPSPLTEEMTVYLATLLNNNNSTTNASKGFLNQAQGAHLGVPAGYSYLFQLAGHDLVFSSLVPRAFDDIGGRSQNLRQEKLALETLFGGGPIVCPHAFDMQHQDGTHRLRLGKFRPAGRMSDDRLSPSADLPRNRYSADSPDADGPFTDVLIPDSRNDDNNILAQLTAFFHAVYNTLVAHTATAQMPGTGGPIPPHHRARVARLATARLYRRVLRHDLLPRIMPANVLALFDANAGLDPLGRTPSETNDLFAYGIARMAHSMVRPEYMLNNGVDGHDLGEVDLRKIINHSSLHEPGMVPTPIDWKIDWALFFTAPGAQLPNNFNWAIRFGPHTADGMTLATAGKPTKGSYPAGTAMRDLLREKWIGLGRVQDLIQSAAAALTAQGVAVPFDAATHYNRIATTGMAALEAAVRPGHKPPMSDADKATITANLPLVTFLALEAQIDGNNGATYGPLGGLILGAAFAPVFGDDTPSSTDAHFAQALEIAAYGSTPIRDMPTLVAATPIT</sequence>
<evidence type="ECO:0000313" key="2">
    <source>
        <dbReference type="EMBL" id="SMP13469.1"/>
    </source>
</evidence>
<protein>
    <recommendedName>
        <fullName evidence="4">Animal haem peroxidase</fullName>
    </recommendedName>
</protein>
<dbReference type="InterPro" id="IPR010255">
    <property type="entry name" value="Haem_peroxidase_sf"/>
</dbReference>
<dbReference type="EMBL" id="FXTY01000002">
    <property type="protein sequence ID" value="SMP13469.1"/>
    <property type="molecule type" value="Genomic_DNA"/>
</dbReference>
<evidence type="ECO:0000256" key="1">
    <source>
        <dbReference type="SAM" id="MobiDB-lite"/>
    </source>
</evidence>
<comment type="caution">
    <text evidence="2">The sequence shown here is derived from an EMBL/GenBank/DDBJ whole genome shotgun (WGS) entry which is preliminary data.</text>
</comment>
<evidence type="ECO:0000313" key="3">
    <source>
        <dbReference type="Proteomes" id="UP001157961"/>
    </source>
</evidence>
<feature type="region of interest" description="Disordered" evidence="1">
    <location>
        <begin position="132"/>
        <end position="169"/>
    </location>
</feature>